<gene>
    <name evidence="1" type="ORF">dsmv_0221</name>
</gene>
<dbReference type="Proteomes" id="UP000014977">
    <property type="component" value="Unassembled WGS sequence"/>
</dbReference>
<dbReference type="AlphaFoldDB" id="S7TPH5"/>
<evidence type="ECO:0000313" key="2">
    <source>
        <dbReference type="Proteomes" id="UP000014977"/>
    </source>
</evidence>
<sequence length="221" mass="25599">MRTVTPIHRKRAFNGFLAILLFIALTACQSAYYAAWESLGKEKRHLLKDEVENVRADQKKTSEEFKDVLTRIKALYGFDGGDLEDAYEKLKDDYDDCRIRANALSNRIDQVERIAGDLFDEWKTEIEEIENPKFRRESREKLAASQRRYKTLRTAMRRSESSMTPVLKSLNDYVLYLKHNLNAMAVGALKSEVDSIELDVHRLVADMNRSIEEADAFLKTL</sequence>
<protein>
    <recommendedName>
        <fullName evidence="3">DUF2959 domain-containing protein</fullName>
    </recommendedName>
</protein>
<dbReference type="STRING" id="897.B2D07_04600"/>
<dbReference type="OrthoDB" id="9780401at2"/>
<dbReference type="PROSITE" id="PS51257">
    <property type="entry name" value="PROKAR_LIPOPROTEIN"/>
    <property type="match status" value="1"/>
</dbReference>
<keyword evidence="2" id="KW-1185">Reference proteome</keyword>
<dbReference type="Pfam" id="PF11172">
    <property type="entry name" value="DUF2959"/>
    <property type="match status" value="1"/>
</dbReference>
<dbReference type="EMBL" id="ATHJ01000094">
    <property type="protein sequence ID" value="EPR38811.1"/>
    <property type="molecule type" value="Genomic_DNA"/>
</dbReference>
<evidence type="ECO:0000313" key="1">
    <source>
        <dbReference type="EMBL" id="EPR38811.1"/>
    </source>
</evidence>
<organism evidence="1 2">
    <name type="scientific">Desulfococcus multivorans DSM 2059</name>
    <dbReference type="NCBI Taxonomy" id="1121405"/>
    <lineage>
        <taxon>Bacteria</taxon>
        <taxon>Pseudomonadati</taxon>
        <taxon>Thermodesulfobacteriota</taxon>
        <taxon>Desulfobacteria</taxon>
        <taxon>Desulfobacterales</taxon>
        <taxon>Desulfococcaceae</taxon>
        <taxon>Desulfococcus</taxon>
    </lineage>
</organism>
<evidence type="ECO:0008006" key="3">
    <source>
        <dbReference type="Google" id="ProtNLM"/>
    </source>
</evidence>
<name>S7TPH5_DESML</name>
<reference evidence="1 2" key="1">
    <citation type="journal article" date="2013" name="Genome Announc.">
        <title>Draft genome sequences for three mercury-methylating, sulfate-reducing bacteria.</title>
        <authorList>
            <person name="Brown S.D."/>
            <person name="Hurt R.A.Jr."/>
            <person name="Gilmour C.C."/>
            <person name="Elias D.A."/>
        </authorList>
    </citation>
    <scope>NUCLEOTIDE SEQUENCE [LARGE SCALE GENOMIC DNA]</scope>
    <source>
        <strain evidence="1 2">DSM 2059</strain>
    </source>
</reference>
<comment type="caution">
    <text evidence="1">The sequence shown here is derived from an EMBL/GenBank/DDBJ whole genome shotgun (WGS) entry which is preliminary data.</text>
</comment>
<dbReference type="PATRIC" id="fig|1121405.3.peg.2594"/>
<dbReference type="eggNOG" id="ENOG502ZBMT">
    <property type="taxonomic scope" value="Bacteria"/>
</dbReference>
<accession>S7TPH5</accession>
<proteinExistence type="predicted"/>
<dbReference type="InterPro" id="IPR021342">
    <property type="entry name" value="DUF2959"/>
</dbReference>